<proteinExistence type="predicted"/>
<dbReference type="RefSeq" id="WP_070559170.1">
    <property type="nucleotide sequence ID" value="NZ_CAJHLG010000004.1"/>
</dbReference>
<reference evidence="1" key="2">
    <citation type="submission" date="2022-09" db="EMBL/GenBank/DDBJ databases">
        <title>Aerococcus urinae taxonomy study.</title>
        <authorList>
            <person name="Christensen J."/>
            <person name="Senneby E."/>
        </authorList>
    </citation>
    <scope>NUCLEOTIDE SEQUENCE</scope>
    <source>
        <strain evidence="1">LUND-41-B12</strain>
    </source>
</reference>
<dbReference type="Proteomes" id="UP000250354">
    <property type="component" value="Chromosome"/>
</dbReference>
<evidence type="ECO:0000313" key="4">
    <source>
        <dbReference type="Proteomes" id="UP001069047"/>
    </source>
</evidence>
<dbReference type="Proteomes" id="UP001069047">
    <property type="component" value="Unassembled WGS sequence"/>
</dbReference>
<protein>
    <submittedName>
        <fullName evidence="1">Uncharacterized protein</fullName>
    </submittedName>
</protein>
<keyword evidence="3" id="KW-1185">Reference proteome</keyword>
<dbReference type="AlphaFoldDB" id="A0A1E9PI92"/>
<evidence type="ECO:0000313" key="3">
    <source>
        <dbReference type="Proteomes" id="UP000250354"/>
    </source>
</evidence>
<reference evidence="2" key="3">
    <citation type="submission" date="2024-02" db="EMBL/GenBank/DDBJ databases">
        <authorList>
            <person name="Choi B."/>
        </authorList>
    </citation>
    <scope>NUCLEOTIDE SEQUENCE</scope>
    <source>
        <strain evidence="2">UMB1016</strain>
    </source>
</reference>
<evidence type="ECO:0000313" key="2">
    <source>
        <dbReference type="EMBL" id="WWC55397.1"/>
    </source>
</evidence>
<reference evidence="2 3" key="1">
    <citation type="journal article" date="2020" name="J. Bacteriol.">
        <title>Aerococcus urinae Isolated from Women with Lower Urinary Tract Symptoms: In Vitro Aggregation and Genome Analysis.</title>
        <authorList>
            <person name="Hilt E.E."/>
            <person name="Putonti C."/>
            <person name="Thomas-White K."/>
            <person name="Lewis A.L."/>
            <person name="Visick K.L."/>
            <person name="Gilbert N.M."/>
            <person name="Wolfe A.J."/>
        </authorList>
    </citation>
    <scope>NUCLEOTIDE SEQUENCE [LARGE SCALE GENOMIC DNA]</scope>
    <source>
        <strain evidence="2 3">UMB1016</strain>
    </source>
</reference>
<evidence type="ECO:0000313" key="1">
    <source>
        <dbReference type="EMBL" id="MCY3087149.1"/>
    </source>
</evidence>
<accession>A0A1E9PI92</accession>
<sequence>MANRAVERLKSLFDKDSLSIIDKIWYKRITPEGYIVDKNDRYQAYFKVRTADLYSMDDNDLERYILQFTNLLRIYTEPLKIYSMTYPTETKKQQNYYAKLIKRYTREMEYYKETKPNQRRYEEIANKRDRALEQFRTQSWVEDNLKDLIFFIAIYGESKEALEENLRSMKRLNSTTFNIEHISDQTTLINLMKKMHNMTNEL</sequence>
<organism evidence="1 4">
    <name type="scientific">Aerococcus mictus</name>
    <dbReference type="NCBI Taxonomy" id="2976810"/>
    <lineage>
        <taxon>Bacteria</taxon>
        <taxon>Bacillati</taxon>
        <taxon>Bacillota</taxon>
        <taxon>Bacilli</taxon>
        <taxon>Lactobacillales</taxon>
        <taxon>Aerococcaceae</taxon>
        <taxon>Aerococcus</taxon>
    </lineage>
</organism>
<dbReference type="EMBL" id="CP145132">
    <property type="protein sequence ID" value="WWC55397.1"/>
    <property type="molecule type" value="Genomic_DNA"/>
</dbReference>
<accession>A0A9Q4H6L2</accession>
<gene>
    <name evidence="2" type="ORF">DBT44_0003565</name>
    <name evidence="1" type="ORF">ODY61_03320</name>
</gene>
<dbReference type="EMBL" id="JAOTMY010000001">
    <property type="protein sequence ID" value="MCY3087149.1"/>
    <property type="molecule type" value="Genomic_DNA"/>
</dbReference>
<name>A0A1E9PI92_9LACT</name>